<evidence type="ECO:0000313" key="3">
    <source>
        <dbReference type="EMBL" id="MPY59035.1"/>
    </source>
</evidence>
<comment type="similarity">
    <text evidence="1">Belongs to the barstar family.</text>
</comment>
<dbReference type="CDD" id="cd05141">
    <property type="entry name" value="Barstar_evA4336-like"/>
    <property type="match status" value="1"/>
</dbReference>
<organism evidence="3 4">
    <name type="scientific">Streptomyces spongiae</name>
    <dbReference type="NCBI Taxonomy" id="565072"/>
    <lineage>
        <taxon>Bacteria</taxon>
        <taxon>Bacillati</taxon>
        <taxon>Actinomycetota</taxon>
        <taxon>Actinomycetes</taxon>
        <taxon>Kitasatosporales</taxon>
        <taxon>Streptomycetaceae</taxon>
        <taxon>Streptomyces</taxon>
    </lineage>
</organism>
<evidence type="ECO:0000259" key="2">
    <source>
        <dbReference type="Pfam" id="PF01337"/>
    </source>
</evidence>
<dbReference type="RefSeq" id="WP_152772550.1">
    <property type="nucleotide sequence ID" value="NZ_VJZC01000116.1"/>
</dbReference>
<dbReference type="InterPro" id="IPR000468">
    <property type="entry name" value="Barstar"/>
</dbReference>
<dbReference type="OrthoDB" id="5184890at2"/>
<name>A0A5N8XKC4_9ACTN</name>
<evidence type="ECO:0000256" key="1">
    <source>
        <dbReference type="ARBA" id="ARBA00006845"/>
    </source>
</evidence>
<reference evidence="3 4" key="1">
    <citation type="submission" date="2019-07" db="EMBL/GenBank/DDBJ databases">
        <title>New species of Amycolatopsis and Streptomyces.</title>
        <authorList>
            <person name="Duangmal K."/>
            <person name="Teo W.F.A."/>
            <person name="Lipun K."/>
        </authorList>
    </citation>
    <scope>NUCLEOTIDE SEQUENCE [LARGE SCALE GENOMIC DNA]</scope>
    <source>
        <strain evidence="3 4">NBRC 106415</strain>
    </source>
</reference>
<dbReference type="Gene3D" id="3.30.370.10">
    <property type="entry name" value="Barstar-like"/>
    <property type="match status" value="1"/>
</dbReference>
<sequence length="117" mass="12612">MSDGMLADALATAGWWHVGLDLAGVTDKPAFMDRCARALELPGYFGRNWDALADCLGDLSWAPPARGRLVVVTGWQEFALAVPHDWGIAQEVFAEAGDRWRDSETPLQVVLALGGSS</sequence>
<dbReference type="InterPro" id="IPR035905">
    <property type="entry name" value="Barstar-like_sf"/>
</dbReference>
<dbReference type="SUPFAM" id="SSF52038">
    <property type="entry name" value="Barstar-related"/>
    <property type="match status" value="1"/>
</dbReference>
<dbReference type="Pfam" id="PF01337">
    <property type="entry name" value="Barstar"/>
    <property type="match status" value="1"/>
</dbReference>
<gene>
    <name evidence="3" type="ORF">FNH08_18230</name>
</gene>
<feature type="domain" description="Barstar (barnase inhibitor)" evidence="2">
    <location>
        <begin position="18"/>
        <end position="111"/>
    </location>
</feature>
<proteinExistence type="inferred from homology"/>
<dbReference type="Proteomes" id="UP000400924">
    <property type="component" value="Unassembled WGS sequence"/>
</dbReference>
<dbReference type="EMBL" id="VJZC01000116">
    <property type="protein sequence ID" value="MPY59035.1"/>
    <property type="molecule type" value="Genomic_DNA"/>
</dbReference>
<evidence type="ECO:0000313" key="4">
    <source>
        <dbReference type="Proteomes" id="UP000400924"/>
    </source>
</evidence>
<comment type="caution">
    <text evidence="3">The sequence shown here is derived from an EMBL/GenBank/DDBJ whole genome shotgun (WGS) entry which is preliminary data.</text>
</comment>
<protein>
    <submittedName>
        <fullName evidence="3">Barstar family protein</fullName>
    </submittedName>
</protein>
<accession>A0A5N8XKC4</accession>
<keyword evidence="4" id="KW-1185">Reference proteome</keyword>
<dbReference type="AlphaFoldDB" id="A0A5N8XKC4"/>